<accession>A0ACA9PIW7</accession>
<comment type="caution">
    <text evidence="1">The sequence shown here is derived from an EMBL/GenBank/DDBJ whole genome shotgun (WGS) entry which is preliminary data.</text>
</comment>
<gene>
    <name evidence="1" type="ORF">ACOLOM_LOCUS10643</name>
</gene>
<keyword evidence="2" id="KW-1185">Reference proteome</keyword>
<dbReference type="Proteomes" id="UP000789525">
    <property type="component" value="Unassembled WGS sequence"/>
</dbReference>
<protein>
    <submittedName>
        <fullName evidence="1">13395_t:CDS:1</fullName>
    </submittedName>
</protein>
<proteinExistence type="predicted"/>
<name>A0ACA9PIW7_9GLOM</name>
<dbReference type="EMBL" id="CAJVPT010035160">
    <property type="protein sequence ID" value="CAG8710478.1"/>
    <property type="molecule type" value="Genomic_DNA"/>
</dbReference>
<evidence type="ECO:0000313" key="2">
    <source>
        <dbReference type="Proteomes" id="UP000789525"/>
    </source>
</evidence>
<organism evidence="1 2">
    <name type="scientific">Acaulospora colombiana</name>
    <dbReference type="NCBI Taxonomy" id="27376"/>
    <lineage>
        <taxon>Eukaryota</taxon>
        <taxon>Fungi</taxon>
        <taxon>Fungi incertae sedis</taxon>
        <taxon>Mucoromycota</taxon>
        <taxon>Glomeromycotina</taxon>
        <taxon>Glomeromycetes</taxon>
        <taxon>Diversisporales</taxon>
        <taxon>Acaulosporaceae</taxon>
        <taxon>Acaulospora</taxon>
    </lineage>
</organism>
<reference evidence="1" key="1">
    <citation type="submission" date="2021-06" db="EMBL/GenBank/DDBJ databases">
        <authorList>
            <person name="Kallberg Y."/>
            <person name="Tangrot J."/>
            <person name="Rosling A."/>
        </authorList>
    </citation>
    <scope>NUCLEOTIDE SEQUENCE</scope>
    <source>
        <strain evidence="1">CL356</strain>
    </source>
</reference>
<evidence type="ECO:0000313" key="1">
    <source>
        <dbReference type="EMBL" id="CAG8710478.1"/>
    </source>
</evidence>
<sequence length="77" mass="7949">MTSVDSLPELQTPTQPTMNPIRFITILVATAVVAIAAPVPAPNPNPGFGLPTSTAEATPTEGAAANGCWNWMACQDI</sequence>